<comment type="caution">
    <text evidence="2">The sequence shown here is derived from an EMBL/GenBank/DDBJ whole genome shotgun (WGS) entry which is preliminary data.</text>
</comment>
<name>A0A0L7KTQ0_OPEBR</name>
<keyword evidence="1" id="KW-0472">Membrane</keyword>
<keyword evidence="1" id="KW-1133">Transmembrane helix</keyword>
<accession>A0A0L7KTQ0</accession>
<dbReference type="AlphaFoldDB" id="A0A0L7KTQ0"/>
<feature type="non-terminal residue" evidence="2">
    <location>
        <position position="91"/>
    </location>
</feature>
<keyword evidence="3" id="KW-1185">Reference proteome</keyword>
<protein>
    <recommendedName>
        <fullName evidence="4">Nuclease HARBI1</fullName>
    </recommendedName>
</protein>
<evidence type="ECO:0000256" key="1">
    <source>
        <dbReference type="SAM" id="Phobius"/>
    </source>
</evidence>
<dbReference type="Proteomes" id="UP000037510">
    <property type="component" value="Unassembled WGS sequence"/>
</dbReference>
<dbReference type="EMBL" id="JTDY01005915">
    <property type="protein sequence ID" value="KOB66485.1"/>
    <property type="molecule type" value="Genomic_DNA"/>
</dbReference>
<gene>
    <name evidence="2" type="ORF">OBRU01_21125</name>
</gene>
<evidence type="ECO:0000313" key="2">
    <source>
        <dbReference type="EMBL" id="KOB66485.1"/>
    </source>
</evidence>
<sequence length="91" mass="10655">MSNSSETDSEEDNRRVRIYKERLDYLAMLDSYEFLNHEITPLHQLLLTLTFYALGTMLLSVANFFGVSKTSACRIVRDISFAFDKLYNKYI</sequence>
<feature type="non-terminal residue" evidence="2">
    <location>
        <position position="1"/>
    </location>
</feature>
<evidence type="ECO:0000313" key="3">
    <source>
        <dbReference type="Proteomes" id="UP000037510"/>
    </source>
</evidence>
<organism evidence="2 3">
    <name type="scientific">Operophtera brumata</name>
    <name type="common">Winter moth</name>
    <name type="synonym">Phalaena brumata</name>
    <dbReference type="NCBI Taxonomy" id="104452"/>
    <lineage>
        <taxon>Eukaryota</taxon>
        <taxon>Metazoa</taxon>
        <taxon>Ecdysozoa</taxon>
        <taxon>Arthropoda</taxon>
        <taxon>Hexapoda</taxon>
        <taxon>Insecta</taxon>
        <taxon>Pterygota</taxon>
        <taxon>Neoptera</taxon>
        <taxon>Endopterygota</taxon>
        <taxon>Lepidoptera</taxon>
        <taxon>Glossata</taxon>
        <taxon>Ditrysia</taxon>
        <taxon>Geometroidea</taxon>
        <taxon>Geometridae</taxon>
        <taxon>Larentiinae</taxon>
        <taxon>Operophtera</taxon>
    </lineage>
</organism>
<proteinExistence type="predicted"/>
<reference evidence="2 3" key="1">
    <citation type="journal article" date="2015" name="Genome Biol. Evol.">
        <title>The genome of winter moth (Operophtera brumata) provides a genomic perspective on sexual dimorphism and phenology.</title>
        <authorList>
            <person name="Derks M.F."/>
            <person name="Smit S."/>
            <person name="Salis L."/>
            <person name="Schijlen E."/>
            <person name="Bossers A."/>
            <person name="Mateman C."/>
            <person name="Pijl A.S."/>
            <person name="de Ridder D."/>
            <person name="Groenen M.A."/>
            <person name="Visser M.E."/>
            <person name="Megens H.J."/>
        </authorList>
    </citation>
    <scope>NUCLEOTIDE SEQUENCE [LARGE SCALE GENOMIC DNA]</scope>
    <source>
        <strain evidence="2">WM2013NL</strain>
        <tissue evidence="2">Head and thorax</tissue>
    </source>
</reference>
<feature type="transmembrane region" description="Helical" evidence="1">
    <location>
        <begin position="45"/>
        <end position="67"/>
    </location>
</feature>
<evidence type="ECO:0008006" key="4">
    <source>
        <dbReference type="Google" id="ProtNLM"/>
    </source>
</evidence>
<keyword evidence="1" id="KW-0812">Transmembrane</keyword>